<dbReference type="Gene3D" id="3.30.200.20">
    <property type="entry name" value="Phosphorylase Kinase, domain 1"/>
    <property type="match status" value="1"/>
</dbReference>
<evidence type="ECO:0000313" key="14">
    <source>
        <dbReference type="Proteomes" id="UP000694580"/>
    </source>
</evidence>
<evidence type="ECO:0000256" key="8">
    <source>
        <dbReference type="ARBA" id="ARBA00023170"/>
    </source>
</evidence>
<keyword evidence="7" id="KW-0829">Tyrosine-protein kinase</keyword>
<dbReference type="InterPro" id="IPR011009">
    <property type="entry name" value="Kinase-like_dom_sf"/>
</dbReference>
<dbReference type="GO" id="GO:0007169">
    <property type="term" value="P:cell surface receptor protein tyrosine kinase signaling pathway"/>
    <property type="evidence" value="ECO:0007669"/>
    <property type="project" value="InterPro"/>
</dbReference>
<evidence type="ECO:0000256" key="6">
    <source>
        <dbReference type="ARBA" id="ARBA00022840"/>
    </source>
</evidence>
<dbReference type="PROSITE" id="PS00107">
    <property type="entry name" value="PROTEIN_KINASE_ATP"/>
    <property type="match status" value="1"/>
</dbReference>
<feature type="domain" description="Protein kinase" evidence="12">
    <location>
        <begin position="45"/>
        <end position="320"/>
    </location>
</feature>
<keyword evidence="11" id="KW-0812">Transmembrane</keyword>
<dbReference type="Proteomes" id="UP000694580">
    <property type="component" value="Chromosome 1"/>
</dbReference>
<dbReference type="InterPro" id="IPR017441">
    <property type="entry name" value="Protein_kinase_ATP_BS"/>
</dbReference>
<reference evidence="13" key="2">
    <citation type="submission" date="2025-08" db="UniProtKB">
        <authorList>
            <consortium name="Ensembl"/>
        </authorList>
    </citation>
    <scope>IDENTIFICATION</scope>
</reference>
<keyword evidence="5" id="KW-0418">Kinase</keyword>
<evidence type="ECO:0000256" key="5">
    <source>
        <dbReference type="ARBA" id="ARBA00022777"/>
    </source>
</evidence>
<keyword evidence="3" id="KW-0808">Transferase</keyword>
<dbReference type="Gene3D" id="1.10.510.10">
    <property type="entry name" value="Transferase(Phosphotransferase) domain 1"/>
    <property type="match status" value="1"/>
</dbReference>
<sequence length="391" mass="43510">QTCLPGPDEELEEIRGLVGLANACYAISTFPVRSEKLPVFPRHCLKLHKLLGSGAFGEVYEGIAVGVTSVEVMTEKRVAVKTLKKGATDNEKMDFLKEAHLMSQFDHPNILRLLGVCLENEPQYLILELMEGGDLRSYLRGARPSATHGALLDLADLLNISLDVARGCACLEKMHFVHRDLAARNCLVSVRGYADPDRAVKIGDFGLARDIYKNDYYRKRGEGLLPVRWMSPESLTDGVFNKQSDVWAFGVFLWEVFTLGKQPYPAYSNLEILHVLNSGRRLLPPADCPQSVYKLMLDCWARVPYERPSFRCLQEKLTELRESVSRLQGEDDGAKGQVNYGFQADGVCQAALDEGPGLGLTHMLSAEGLNYLMFNGEVHSKESLDGQQSPE</sequence>
<reference evidence="13" key="3">
    <citation type="submission" date="2025-09" db="UniProtKB">
        <authorList>
            <consortium name="Ensembl"/>
        </authorList>
    </citation>
    <scope>IDENTIFICATION</scope>
</reference>
<protein>
    <recommendedName>
        <fullName evidence="11">Tyrosine-protein kinase receptor</fullName>
        <ecNumber evidence="11">2.7.10.1</ecNumber>
    </recommendedName>
</protein>
<keyword evidence="4 10" id="KW-0547">Nucleotide-binding</keyword>
<dbReference type="SMART" id="SM00219">
    <property type="entry name" value="TyrKc"/>
    <property type="match status" value="1"/>
</dbReference>
<dbReference type="PANTHER" id="PTHR24416">
    <property type="entry name" value="TYROSINE-PROTEIN KINASE RECEPTOR"/>
    <property type="match status" value="1"/>
</dbReference>
<dbReference type="InterPro" id="IPR020635">
    <property type="entry name" value="Tyr_kinase_cat_dom"/>
</dbReference>
<evidence type="ECO:0000259" key="12">
    <source>
        <dbReference type="PROSITE" id="PS50011"/>
    </source>
</evidence>
<dbReference type="PROSITE" id="PS00109">
    <property type="entry name" value="PROTEIN_KINASE_TYR"/>
    <property type="match status" value="1"/>
</dbReference>
<keyword evidence="14" id="KW-1185">Reference proteome</keyword>
<dbReference type="FunFam" id="1.10.510.10:FF:000341">
    <property type="entry name" value="Tyrosine-protein kinase receptor"/>
    <property type="match status" value="1"/>
</dbReference>
<evidence type="ECO:0000313" key="13">
    <source>
        <dbReference type="Ensembl" id="ENSDCDP00010009551.1"/>
    </source>
</evidence>
<feature type="binding site" evidence="10">
    <location>
        <position position="81"/>
    </location>
    <ligand>
        <name>ATP</name>
        <dbReference type="ChEBI" id="CHEBI:30616"/>
    </ligand>
</feature>
<evidence type="ECO:0000256" key="9">
    <source>
        <dbReference type="ARBA" id="ARBA00051243"/>
    </source>
</evidence>
<dbReference type="InterPro" id="IPR002011">
    <property type="entry name" value="Tyr_kinase_rcpt_2_CS"/>
</dbReference>
<evidence type="ECO:0000256" key="1">
    <source>
        <dbReference type="ARBA" id="ARBA00004479"/>
    </source>
</evidence>
<evidence type="ECO:0000256" key="11">
    <source>
        <dbReference type="RuleBase" id="RU000312"/>
    </source>
</evidence>
<reference evidence="13 14" key="1">
    <citation type="submission" date="2020-06" db="EMBL/GenBank/DDBJ databases">
        <authorList>
            <consortium name="Wellcome Sanger Institute Data Sharing"/>
        </authorList>
    </citation>
    <scope>NUCLEOTIDE SEQUENCE [LARGE SCALE GENOMIC DNA]</scope>
</reference>
<dbReference type="PRINTS" id="PR00109">
    <property type="entry name" value="TYRKINASE"/>
</dbReference>
<dbReference type="PROSITE" id="PS00239">
    <property type="entry name" value="RECEPTOR_TYR_KIN_II"/>
    <property type="match status" value="1"/>
</dbReference>
<dbReference type="InterPro" id="IPR000719">
    <property type="entry name" value="Prot_kinase_dom"/>
</dbReference>
<dbReference type="InterPro" id="IPR008266">
    <property type="entry name" value="Tyr_kinase_AS"/>
</dbReference>
<proteinExistence type="inferred from homology"/>
<dbReference type="GO" id="GO:0005524">
    <property type="term" value="F:ATP binding"/>
    <property type="evidence" value="ECO:0007669"/>
    <property type="project" value="UniProtKB-UniRule"/>
</dbReference>
<dbReference type="GO" id="GO:0004714">
    <property type="term" value="F:transmembrane receptor protein tyrosine kinase activity"/>
    <property type="evidence" value="ECO:0007669"/>
    <property type="project" value="UniProtKB-EC"/>
</dbReference>
<dbReference type="Pfam" id="PF07714">
    <property type="entry name" value="PK_Tyr_Ser-Thr"/>
    <property type="match status" value="1"/>
</dbReference>
<comment type="similarity">
    <text evidence="11">Belongs to the protein kinase superfamily. Tyr protein kinase family. Insulin receptor subfamily.</text>
</comment>
<organism evidence="13 14">
    <name type="scientific">Denticeps clupeoides</name>
    <name type="common">denticle herring</name>
    <dbReference type="NCBI Taxonomy" id="299321"/>
    <lineage>
        <taxon>Eukaryota</taxon>
        <taxon>Metazoa</taxon>
        <taxon>Chordata</taxon>
        <taxon>Craniata</taxon>
        <taxon>Vertebrata</taxon>
        <taxon>Euteleostomi</taxon>
        <taxon>Actinopterygii</taxon>
        <taxon>Neopterygii</taxon>
        <taxon>Teleostei</taxon>
        <taxon>Clupei</taxon>
        <taxon>Clupeiformes</taxon>
        <taxon>Denticipitoidei</taxon>
        <taxon>Denticipitidae</taxon>
        <taxon>Denticeps</taxon>
    </lineage>
</organism>
<dbReference type="GeneTree" id="ENSGT00940000160831"/>
<evidence type="ECO:0000256" key="4">
    <source>
        <dbReference type="ARBA" id="ARBA00022741"/>
    </source>
</evidence>
<evidence type="ECO:0000256" key="7">
    <source>
        <dbReference type="ARBA" id="ARBA00023137"/>
    </source>
</evidence>
<comment type="catalytic activity">
    <reaction evidence="9 11">
        <text>L-tyrosyl-[protein] + ATP = O-phospho-L-tyrosyl-[protein] + ADP + H(+)</text>
        <dbReference type="Rhea" id="RHEA:10596"/>
        <dbReference type="Rhea" id="RHEA-COMP:10136"/>
        <dbReference type="Rhea" id="RHEA-COMP:20101"/>
        <dbReference type="ChEBI" id="CHEBI:15378"/>
        <dbReference type="ChEBI" id="CHEBI:30616"/>
        <dbReference type="ChEBI" id="CHEBI:46858"/>
        <dbReference type="ChEBI" id="CHEBI:61978"/>
        <dbReference type="ChEBI" id="CHEBI:456216"/>
        <dbReference type="EC" id="2.7.10.1"/>
    </reaction>
</comment>
<dbReference type="InterPro" id="IPR001245">
    <property type="entry name" value="Ser-Thr/Tyr_kinase_cat_dom"/>
</dbReference>
<evidence type="ECO:0000256" key="2">
    <source>
        <dbReference type="ARBA" id="ARBA00022553"/>
    </source>
</evidence>
<dbReference type="InterPro" id="IPR050122">
    <property type="entry name" value="RTK"/>
</dbReference>
<evidence type="ECO:0000256" key="10">
    <source>
        <dbReference type="PROSITE-ProRule" id="PRU10141"/>
    </source>
</evidence>
<dbReference type="GO" id="GO:0005886">
    <property type="term" value="C:plasma membrane"/>
    <property type="evidence" value="ECO:0007669"/>
    <property type="project" value="TreeGrafter"/>
</dbReference>
<dbReference type="GO" id="GO:0043235">
    <property type="term" value="C:receptor complex"/>
    <property type="evidence" value="ECO:0007669"/>
    <property type="project" value="TreeGrafter"/>
</dbReference>
<keyword evidence="2 11" id="KW-0597">Phosphoprotein</keyword>
<evidence type="ECO:0000256" key="3">
    <source>
        <dbReference type="ARBA" id="ARBA00022679"/>
    </source>
</evidence>
<dbReference type="Ensembl" id="ENSDCDT00010010036.1">
    <property type="protein sequence ID" value="ENSDCDP00010009551.1"/>
    <property type="gene ID" value="ENSDCDG00010004267.1"/>
</dbReference>
<dbReference type="SUPFAM" id="SSF56112">
    <property type="entry name" value="Protein kinase-like (PK-like)"/>
    <property type="match status" value="1"/>
</dbReference>
<dbReference type="PROSITE" id="PS50011">
    <property type="entry name" value="PROTEIN_KINASE_DOM"/>
    <property type="match status" value="1"/>
</dbReference>
<keyword evidence="6 10" id="KW-0067">ATP-binding</keyword>
<dbReference type="PANTHER" id="PTHR24416:SF527">
    <property type="entry name" value="PROTO-ONCOGENE TYROSINE-PROTEIN KINASE ROS"/>
    <property type="match status" value="1"/>
</dbReference>
<name>A0AAY4AQC0_9TELE</name>
<dbReference type="AlphaFoldDB" id="A0AAY4AQC0"/>
<dbReference type="FunFam" id="3.30.200.20:FF:001252">
    <property type="entry name" value="Nerve growth factor receptor TRKA, putative"/>
    <property type="match status" value="1"/>
</dbReference>
<dbReference type="GO" id="GO:0032006">
    <property type="term" value="P:regulation of TOR signaling"/>
    <property type="evidence" value="ECO:0007669"/>
    <property type="project" value="TreeGrafter"/>
</dbReference>
<keyword evidence="8 11" id="KW-0675">Receptor</keyword>
<keyword evidence="11" id="KW-0472">Membrane</keyword>
<accession>A0AAY4AQC0</accession>
<dbReference type="EC" id="2.7.10.1" evidence="11"/>
<comment type="subcellular location">
    <subcellularLocation>
        <location evidence="1">Membrane</location>
        <topology evidence="1">Single-pass type I membrane protein</topology>
    </subcellularLocation>
</comment>